<sequence length="1499" mass="166362">MGSKSVCHTRSELLELCRHLRQEKLFVENEKASLRDLNERVKKASQDLALSAWTARAQRVNLDELLLKAGDPSSSVLRANLVKKTHFQDAYKMLQHHEILYTEFLKTLRQKPKLLGQVLSVGCKRNIPGLEEVECATFSGLYGSCFMAEDEVLTLELLHHLMSAQLASSPNPRKILRAGKCSFSRIYKSFIEEIFSTKLFLTTALFEPILSLLTEDEIFLDIDPSKALIRFPPSERKKKFGIEGTPEYQKRLKDHREFIIKKLENITRKFINGIQDNIRSFPPSLSRLLRAMYSLLIKSFELKEVHAICFDAIFYLFICPAIVDPNPVGIIDTPVSYIARSNLMQVAHILQVLCMQKWEEIDPKHMDLFSRFDKDSMSSIFENILELGLSNNEESIRKPLTESNTFAGMGMSAGTAAASNFGFNDGSKLSRLAVLMTKSQLNQLVLFLRHIRDINNENKCDNLLPSSMANELTALLAPLPEIIPGGLNGVHENKMEEIPVSKSSQSKNSLSARLSAMKNGSNSHESHPLENNFHHRLHQEADNVLVIPLFDPSTSYDLPGLLSEEQVLSRSRQNSRVRMTLPNSDGSGNEVLEKRTRFSLSQDEGSIGNTSDNLEAISEAASNHSATSSLEDGDDQEDEDNPIIDNLSDMVSANVSGRGTPNVSGRDTPSSQVEGVPDDDEVIRSGRNEGEEDEARGAIGGMVGLRTGQASRGHRHIPPNKSGQADLEEKFGRFEIKPQIKSRGSGVGLAGEGGDETVSLISDTWSTDVLASDTETLGEILTTSSDRFPHNNQNFADMDPFSRNLILEEFATSSSAGAAAALPQRMSGIQPSMPSDSTSVNLLDVGDTASEAWSIDVLDGDRESLCLGELDIEYISSTVSAEDNQYMEGISQSGRNTDILLVDDNSPVANRAEARGNNLSRPSRDAAIEQWACSSGVGNIEHQDGAIRRGSDSSSSAAVAAQSPTSSKLPLGMEKAPLEDPNQATLSSHLSAASIASSSGSSGDAADSNINASSRKNVLVPSSSTGAIPKCANPDKKSGRSEKFSFKNWKLPKISRSRSSVESLRSSSDKCFSSHSNSLDNPSHSVDGPPLGSLQRSHESSDDILNKYRNKKPVAVGNLIDITDSLAEEEVDPRLIIDHNNLENCYAFQDAKRKLRLTLSSVDLSMMPDICHASSVEPEVIWLLKVQLSEALNLQDRNFIAQLHETLRCLSLFKKDGVSRILNSLKEEYKRRAPYMAYLVRCRQGLLCTLSRQERLLSRMNIDRDVCASYLVYVVVRIFLENREKRLHHFVQEFKELTVPDEKTALMNSFLALMNKELEHDPIWSSVCSTEQLKLSNIAIERSITSHIYFHAMYPNGEADINRDEVLSEHIRKLGEIITPSHKCLRIPRQYHYEQPWPSAQAEIRRLAAFKTPADKVSCIKRASQTIMNLLSLGSSKGVPAADDFIPVLVFILIKANPPSLLSTVQYVENFYGERLCGEDEYWWVQTVSAIEFIKTMDY</sequence>
<dbReference type="Pfam" id="PF18151">
    <property type="entry name" value="DUF5601"/>
    <property type="match status" value="1"/>
</dbReference>
<evidence type="ECO:0000256" key="2">
    <source>
        <dbReference type="ARBA" id="ARBA00008489"/>
    </source>
</evidence>
<evidence type="ECO:0000259" key="10">
    <source>
        <dbReference type="PROSITE" id="PS50018"/>
    </source>
</evidence>
<dbReference type="InterPro" id="IPR041545">
    <property type="entry name" value="DUF5601"/>
</dbReference>
<dbReference type="OrthoDB" id="10264848at2759"/>
<feature type="compositionally biased region" description="Low complexity" evidence="9">
    <location>
        <begin position="986"/>
        <end position="1008"/>
    </location>
</feature>
<keyword evidence="5" id="KW-0344">Guanine-nucleotide releasing factor</keyword>
<dbReference type="GO" id="GO:0016020">
    <property type="term" value="C:membrane"/>
    <property type="evidence" value="ECO:0007669"/>
    <property type="project" value="UniProtKB-SubCell"/>
</dbReference>
<reference evidence="12" key="1">
    <citation type="submission" date="2014-05" db="EMBL/GenBank/DDBJ databases">
        <authorList>
            <person name="Chronopoulou M."/>
        </authorList>
    </citation>
    <scope>NUCLEOTIDE SEQUENCE</scope>
    <source>
        <tissue evidence="12">Whole organism</tissue>
    </source>
</reference>
<evidence type="ECO:0000256" key="4">
    <source>
        <dbReference type="ARBA" id="ARBA00022583"/>
    </source>
</evidence>
<dbReference type="FunFam" id="1.20.1050.80:FF:000001">
    <property type="entry name" value="GTPase-activating protein and VPS9 domain-containing protein 1 isoform X1"/>
    <property type="match status" value="1"/>
</dbReference>
<comment type="function">
    <text evidence="7">Acts both as a GTPase-activating protein (GAP) and a guanine nucleotide exchange factor (GEF), and participates in endocytosis.</text>
</comment>
<feature type="domain" description="Ras-GAP" evidence="10">
    <location>
        <begin position="153"/>
        <end position="355"/>
    </location>
</feature>
<dbReference type="InterPro" id="IPR045046">
    <property type="entry name" value="Vps9-like"/>
</dbReference>
<evidence type="ECO:0000256" key="7">
    <source>
        <dbReference type="ARBA" id="ARBA00053914"/>
    </source>
</evidence>
<proteinExistence type="inferred from homology"/>
<feature type="region of interest" description="Disordered" evidence="9">
    <location>
        <begin position="498"/>
        <end position="526"/>
    </location>
</feature>
<dbReference type="GO" id="GO:0031267">
    <property type="term" value="F:small GTPase binding"/>
    <property type="evidence" value="ECO:0007669"/>
    <property type="project" value="TreeGrafter"/>
</dbReference>
<dbReference type="SUPFAM" id="SSF48350">
    <property type="entry name" value="GTPase activation domain, GAP"/>
    <property type="match status" value="1"/>
</dbReference>
<evidence type="ECO:0000256" key="6">
    <source>
        <dbReference type="ARBA" id="ARBA00023136"/>
    </source>
</evidence>
<keyword evidence="4" id="KW-0254">Endocytosis</keyword>
<dbReference type="GO" id="GO:0006897">
    <property type="term" value="P:endocytosis"/>
    <property type="evidence" value="ECO:0007669"/>
    <property type="project" value="UniProtKB-KW"/>
</dbReference>
<evidence type="ECO:0000256" key="3">
    <source>
        <dbReference type="ARBA" id="ARBA00022468"/>
    </source>
</evidence>
<dbReference type="Pfam" id="PF02204">
    <property type="entry name" value="VPS9"/>
    <property type="match status" value="1"/>
</dbReference>
<dbReference type="Gene3D" id="1.10.506.10">
    <property type="entry name" value="GTPase Activation - p120gap, domain 1"/>
    <property type="match status" value="1"/>
</dbReference>
<dbReference type="GO" id="GO:0005085">
    <property type="term" value="F:guanyl-nucleotide exchange factor activity"/>
    <property type="evidence" value="ECO:0007669"/>
    <property type="project" value="UniProtKB-KW"/>
</dbReference>
<feature type="compositionally biased region" description="Basic and acidic residues" evidence="9">
    <location>
        <begin position="942"/>
        <end position="951"/>
    </location>
</feature>
<dbReference type="Pfam" id="PF00616">
    <property type="entry name" value="RasGAP"/>
    <property type="match status" value="1"/>
</dbReference>
<dbReference type="EMBL" id="HACA01001111">
    <property type="protein sequence ID" value="CDW18472.1"/>
    <property type="molecule type" value="Transcribed_RNA"/>
</dbReference>
<dbReference type="PANTHER" id="PTHR23101">
    <property type="entry name" value="RAB GDP/GTP EXCHANGE FACTOR"/>
    <property type="match status" value="1"/>
</dbReference>
<dbReference type="Gene3D" id="1.20.1050.80">
    <property type="entry name" value="VPS9 domain"/>
    <property type="match status" value="1"/>
</dbReference>
<feature type="compositionally biased region" description="Low complexity" evidence="9">
    <location>
        <begin position="952"/>
        <end position="967"/>
    </location>
</feature>
<feature type="region of interest" description="Disordered" evidence="9">
    <location>
        <begin position="1071"/>
        <end position="1100"/>
    </location>
</feature>
<keyword evidence="6" id="KW-0472">Membrane</keyword>
<feature type="region of interest" description="Disordered" evidence="9">
    <location>
        <begin position="942"/>
        <end position="1044"/>
    </location>
</feature>
<feature type="compositionally biased region" description="Low complexity" evidence="9">
    <location>
        <begin position="501"/>
        <end position="515"/>
    </location>
</feature>
<protein>
    <recommendedName>
        <fullName evidence="8">Receptor-mediated endocytosis protein 6 homolog</fullName>
    </recommendedName>
</protein>
<comment type="similarity">
    <text evidence="2">Belongs to the GAPVD1 family.</text>
</comment>
<dbReference type="PROSITE" id="PS50018">
    <property type="entry name" value="RAS_GTPASE_ACTIV_2"/>
    <property type="match status" value="1"/>
</dbReference>
<keyword evidence="3" id="KW-0343">GTPase activation</keyword>
<dbReference type="SMART" id="SM00167">
    <property type="entry name" value="VPS9"/>
    <property type="match status" value="1"/>
</dbReference>
<feature type="compositionally biased region" description="Basic and acidic residues" evidence="9">
    <location>
        <begin position="1033"/>
        <end position="1044"/>
    </location>
</feature>
<name>A0A0K2SXG9_LEPSM</name>
<dbReference type="GO" id="GO:0030139">
    <property type="term" value="C:endocytic vesicle"/>
    <property type="evidence" value="ECO:0007669"/>
    <property type="project" value="TreeGrafter"/>
</dbReference>
<dbReference type="PANTHER" id="PTHR23101:SF25">
    <property type="entry name" value="GTPASE-ACTIVATING PROTEIN AND VPS9 DOMAIN-CONTAINING PROTEIN 1"/>
    <property type="match status" value="1"/>
</dbReference>
<feature type="compositionally biased region" description="Polar residues" evidence="9">
    <location>
        <begin position="620"/>
        <end position="630"/>
    </location>
</feature>
<organism evidence="12">
    <name type="scientific">Lepeophtheirus salmonis</name>
    <name type="common">Salmon louse</name>
    <name type="synonym">Caligus salmonis</name>
    <dbReference type="NCBI Taxonomy" id="72036"/>
    <lineage>
        <taxon>Eukaryota</taxon>
        <taxon>Metazoa</taxon>
        <taxon>Ecdysozoa</taxon>
        <taxon>Arthropoda</taxon>
        <taxon>Crustacea</taxon>
        <taxon>Multicrustacea</taxon>
        <taxon>Hexanauplia</taxon>
        <taxon>Copepoda</taxon>
        <taxon>Siphonostomatoida</taxon>
        <taxon>Caligidae</taxon>
        <taxon>Lepeophtheirus</taxon>
    </lineage>
</organism>
<evidence type="ECO:0000256" key="8">
    <source>
        <dbReference type="ARBA" id="ARBA00068997"/>
    </source>
</evidence>
<dbReference type="SUPFAM" id="SSF109993">
    <property type="entry name" value="VPS9 domain"/>
    <property type="match status" value="1"/>
</dbReference>
<feature type="compositionally biased region" description="Polar residues" evidence="9">
    <location>
        <begin position="649"/>
        <end position="673"/>
    </location>
</feature>
<dbReference type="PROSITE" id="PS51205">
    <property type="entry name" value="VPS9"/>
    <property type="match status" value="1"/>
</dbReference>
<dbReference type="InterPro" id="IPR037191">
    <property type="entry name" value="VPS9_dom_sf"/>
</dbReference>
<dbReference type="InterPro" id="IPR008936">
    <property type="entry name" value="Rho_GTPase_activation_prot"/>
</dbReference>
<evidence type="ECO:0000313" key="12">
    <source>
        <dbReference type="EMBL" id="CDW18473.1"/>
    </source>
</evidence>
<feature type="compositionally biased region" description="Polar residues" evidence="9">
    <location>
        <begin position="1009"/>
        <end position="1026"/>
    </location>
</feature>
<dbReference type="EMBL" id="HACA01001112">
    <property type="protein sequence ID" value="CDW18473.1"/>
    <property type="molecule type" value="Transcribed_RNA"/>
</dbReference>
<feature type="region of interest" description="Disordered" evidence="9">
    <location>
        <begin position="568"/>
        <end position="591"/>
    </location>
</feature>
<dbReference type="GO" id="GO:0051049">
    <property type="term" value="P:regulation of transport"/>
    <property type="evidence" value="ECO:0007669"/>
    <property type="project" value="UniProtKB-ARBA"/>
</dbReference>
<feature type="compositionally biased region" description="Polar residues" evidence="9">
    <location>
        <begin position="568"/>
        <end position="587"/>
    </location>
</feature>
<dbReference type="GO" id="GO:0005829">
    <property type="term" value="C:cytosol"/>
    <property type="evidence" value="ECO:0007669"/>
    <property type="project" value="TreeGrafter"/>
</dbReference>
<evidence type="ECO:0000256" key="9">
    <source>
        <dbReference type="SAM" id="MobiDB-lite"/>
    </source>
</evidence>
<dbReference type="InterPro" id="IPR001936">
    <property type="entry name" value="RasGAP_dom"/>
</dbReference>
<dbReference type="GO" id="GO:0005096">
    <property type="term" value="F:GTPase activator activity"/>
    <property type="evidence" value="ECO:0007669"/>
    <property type="project" value="UniProtKB-KW"/>
</dbReference>
<feature type="compositionally biased region" description="Acidic residues" evidence="9">
    <location>
        <begin position="631"/>
        <end position="642"/>
    </location>
</feature>
<evidence type="ECO:0000256" key="1">
    <source>
        <dbReference type="ARBA" id="ARBA00004170"/>
    </source>
</evidence>
<accession>A0A0K2SXG9</accession>
<feature type="region of interest" description="Disordered" evidence="9">
    <location>
        <begin position="620"/>
        <end position="694"/>
    </location>
</feature>
<comment type="subcellular location">
    <subcellularLocation>
        <location evidence="1">Membrane</location>
        <topology evidence="1">Peripheral membrane protein</topology>
    </subcellularLocation>
</comment>
<feature type="compositionally biased region" description="Polar residues" evidence="9">
    <location>
        <begin position="1071"/>
        <end position="1084"/>
    </location>
</feature>
<evidence type="ECO:0000256" key="5">
    <source>
        <dbReference type="ARBA" id="ARBA00022658"/>
    </source>
</evidence>
<evidence type="ECO:0000259" key="11">
    <source>
        <dbReference type="PROSITE" id="PS51205"/>
    </source>
</evidence>
<feature type="domain" description="VPS9" evidence="11">
    <location>
        <begin position="1361"/>
        <end position="1499"/>
    </location>
</feature>
<dbReference type="InterPro" id="IPR003123">
    <property type="entry name" value="VPS9"/>
</dbReference>